<evidence type="ECO:0000259" key="2">
    <source>
        <dbReference type="PROSITE" id="PS50983"/>
    </source>
</evidence>
<dbReference type="Gene3D" id="3.40.50.1980">
    <property type="entry name" value="Nitrogenase molybdenum iron protein domain"/>
    <property type="match status" value="2"/>
</dbReference>
<dbReference type="RefSeq" id="WP_005903782.1">
    <property type="nucleotide sequence ID" value="NZ_ADVK01000048.1"/>
</dbReference>
<evidence type="ECO:0000256" key="1">
    <source>
        <dbReference type="SAM" id="Coils"/>
    </source>
</evidence>
<dbReference type="SUPFAM" id="SSF53807">
    <property type="entry name" value="Helical backbone' metal receptor"/>
    <property type="match status" value="1"/>
</dbReference>
<gene>
    <name evidence="3" type="ORF">HMPREF0397_1633</name>
</gene>
<name>D5REJ8_FUSN2</name>
<dbReference type="InterPro" id="IPR002491">
    <property type="entry name" value="ABC_transptr_periplasmic_BD"/>
</dbReference>
<dbReference type="Pfam" id="PF01497">
    <property type="entry name" value="Peripla_BP_2"/>
    <property type="match status" value="1"/>
</dbReference>
<evidence type="ECO:0000313" key="4">
    <source>
        <dbReference type="Proteomes" id="UP000003643"/>
    </source>
</evidence>
<evidence type="ECO:0000313" key="3">
    <source>
        <dbReference type="EMBL" id="EFG94731.1"/>
    </source>
</evidence>
<dbReference type="PANTHER" id="PTHR30535">
    <property type="entry name" value="VITAMIN B12-BINDING PROTEIN"/>
    <property type="match status" value="1"/>
</dbReference>
<organism evidence="3 4">
    <name type="scientific">Fusobacterium nucleatum subsp. nucleatum (strain ATCC 23726 / VPI 4351)</name>
    <dbReference type="NCBI Taxonomy" id="525283"/>
    <lineage>
        <taxon>Bacteria</taxon>
        <taxon>Fusobacteriati</taxon>
        <taxon>Fusobacteriota</taxon>
        <taxon>Fusobacteriia</taxon>
        <taxon>Fusobacteriales</taxon>
        <taxon>Fusobacteriaceae</taxon>
        <taxon>Fusobacterium</taxon>
    </lineage>
</organism>
<reference evidence="3 4" key="1">
    <citation type="submission" date="2010-04" db="EMBL/GenBank/DDBJ databases">
        <authorList>
            <person name="Qin X."/>
            <person name="Bachman B."/>
            <person name="Battles P."/>
            <person name="Bell A."/>
            <person name="Bess C."/>
            <person name="Bickham C."/>
            <person name="Chaboub L."/>
            <person name="Chen D."/>
            <person name="Coyle M."/>
            <person name="Deiros D.R."/>
            <person name="Dinh H."/>
            <person name="Forbes L."/>
            <person name="Fowler G."/>
            <person name="Francisco L."/>
            <person name="Fu Q."/>
            <person name="Gubbala S."/>
            <person name="Hale W."/>
            <person name="Han Y."/>
            <person name="Hemphill L."/>
            <person name="Highlander S.K."/>
            <person name="Hirani K."/>
            <person name="Hogues M."/>
            <person name="Jackson L."/>
            <person name="Jakkamsetti A."/>
            <person name="Javaid M."/>
            <person name="Jiang H."/>
            <person name="Korchina V."/>
            <person name="Kovar C."/>
            <person name="Lara F."/>
            <person name="Lee S."/>
            <person name="Mata R."/>
            <person name="Mathew T."/>
            <person name="Moen C."/>
            <person name="Morales K."/>
            <person name="Munidasa M."/>
            <person name="Nazareth L."/>
            <person name="Ngo R."/>
            <person name="Nguyen L."/>
            <person name="Okwuonu G."/>
            <person name="Ongeri F."/>
            <person name="Patil S."/>
            <person name="Petrosino J."/>
            <person name="Pham C."/>
            <person name="Pham P."/>
            <person name="Pu L.-L."/>
            <person name="Puazo M."/>
            <person name="Raj R."/>
            <person name="Reid J."/>
            <person name="Rouhana J."/>
            <person name="Saada N."/>
            <person name="Shang Y."/>
            <person name="Simmons D."/>
            <person name="Thornton R."/>
            <person name="Warren J."/>
            <person name="Weissenberger G."/>
            <person name="Zhang J."/>
            <person name="Zhang L."/>
            <person name="Zhou C."/>
            <person name="Zhu D."/>
            <person name="Muzny D."/>
            <person name="Worley K."/>
            <person name="Gibbs R."/>
        </authorList>
    </citation>
    <scope>NUCLEOTIDE SEQUENCE [LARGE SCALE GENOMIC DNA]</scope>
    <source>
        <strain evidence="4">ATCC 23726 / VPI 4351</strain>
    </source>
</reference>
<dbReference type="PROSITE" id="PS50983">
    <property type="entry name" value="FE_B12_PBP"/>
    <property type="match status" value="1"/>
</dbReference>
<protein>
    <submittedName>
        <fullName evidence="3">Periplasmic binding protein</fullName>
    </submittedName>
</protein>
<dbReference type="AlphaFoldDB" id="D5REJ8"/>
<dbReference type="Proteomes" id="UP000003643">
    <property type="component" value="Unassembled WGS sequence"/>
</dbReference>
<accession>D5REJ8</accession>
<dbReference type="PANTHER" id="PTHR30535:SF7">
    <property type="entry name" value="IRON(III) DICITRATE-BINDING PROTEIN"/>
    <property type="match status" value="1"/>
</dbReference>
<dbReference type="EMBL" id="ADVK01000048">
    <property type="protein sequence ID" value="EFG94731.1"/>
    <property type="molecule type" value="Genomic_DNA"/>
</dbReference>
<keyword evidence="1" id="KW-0175">Coiled coil</keyword>
<sequence length="285" mass="32509">MKKIFLLIFLIENLVFAKIPQRAVSISHFTTEILLLIGAENQMVGTAYLDTPILPELKDRFEKIPILSDKFPTKELFYSVRPDFVTGWEGLVKSRNLGPKKELEENGVQVYIFKSLNDERIEVLYSDILELGKIFKLEKNARELVEKIKKELSEIEKKVPKQKKKVLVCDPGDDQPFVLGGKGIGNYIIELAGAENVTAEINKAWGYSTWEKIIVSNPEYILIPDYEGRDYEEKVKYLKNESPIKDLKAIKENKIIKIDLAGISPGVRISTEAKKIAEKLHGIKF</sequence>
<feature type="coiled-coil region" evidence="1">
    <location>
        <begin position="134"/>
        <end position="165"/>
    </location>
</feature>
<feature type="domain" description="Fe/B12 periplasmic-binding" evidence="2">
    <location>
        <begin position="22"/>
        <end position="285"/>
    </location>
</feature>
<dbReference type="InterPro" id="IPR050902">
    <property type="entry name" value="ABC_Transporter_SBP"/>
</dbReference>
<proteinExistence type="predicted"/>
<comment type="caution">
    <text evidence="3">The sequence shown here is derived from an EMBL/GenBank/DDBJ whole genome shotgun (WGS) entry which is preliminary data.</text>
</comment>